<organism evidence="2">
    <name type="scientific">marine sediment metagenome</name>
    <dbReference type="NCBI Taxonomy" id="412755"/>
    <lineage>
        <taxon>unclassified sequences</taxon>
        <taxon>metagenomes</taxon>
        <taxon>ecological metagenomes</taxon>
    </lineage>
</organism>
<dbReference type="EMBL" id="BARS01001381">
    <property type="protein sequence ID" value="GAF71078.1"/>
    <property type="molecule type" value="Genomic_DNA"/>
</dbReference>
<keyword evidence="1" id="KW-0812">Transmembrane</keyword>
<name>X0RQN2_9ZZZZ</name>
<feature type="transmembrane region" description="Helical" evidence="1">
    <location>
        <begin position="108"/>
        <end position="127"/>
    </location>
</feature>
<proteinExistence type="predicted"/>
<protein>
    <submittedName>
        <fullName evidence="2">Uncharacterized protein</fullName>
    </submittedName>
</protein>
<accession>X0RQN2</accession>
<evidence type="ECO:0000313" key="2">
    <source>
        <dbReference type="EMBL" id="GAF71078.1"/>
    </source>
</evidence>
<gene>
    <name evidence="2" type="ORF">S01H1_02754</name>
</gene>
<evidence type="ECO:0000256" key="1">
    <source>
        <dbReference type="SAM" id="Phobius"/>
    </source>
</evidence>
<reference evidence="2" key="1">
    <citation type="journal article" date="2014" name="Front. Microbiol.">
        <title>High frequency of phylogenetically diverse reductive dehalogenase-homologous genes in deep subseafloor sedimentary metagenomes.</title>
        <authorList>
            <person name="Kawai M."/>
            <person name="Futagami T."/>
            <person name="Toyoda A."/>
            <person name="Takaki Y."/>
            <person name="Nishi S."/>
            <person name="Hori S."/>
            <person name="Arai W."/>
            <person name="Tsubouchi T."/>
            <person name="Morono Y."/>
            <person name="Uchiyama I."/>
            <person name="Ito T."/>
            <person name="Fujiyama A."/>
            <person name="Inagaki F."/>
            <person name="Takami H."/>
        </authorList>
    </citation>
    <scope>NUCLEOTIDE SEQUENCE</scope>
    <source>
        <strain evidence="2">Expedition CK06-06</strain>
    </source>
</reference>
<keyword evidence="1" id="KW-1133">Transmembrane helix</keyword>
<comment type="caution">
    <text evidence="2">The sequence shown here is derived from an EMBL/GenBank/DDBJ whole genome shotgun (WGS) entry which is preliminary data.</text>
</comment>
<sequence>MIAIIIYLLAFLLVLFAGLLSDSLWQLPEWYMAHVLGARCAMVGGIGGVLYCMRGVYRNRCVDDCWDPKWRVWYYLRPPVSVVTGAVSYLFLRAGLLVLDAASTPDSVTYGYLALAFIAGYNVDNFLKKLEAIAESVWGVGKSRVGADKDRPPKDQA</sequence>
<keyword evidence="1" id="KW-0472">Membrane</keyword>
<feature type="transmembrane region" description="Helical" evidence="1">
    <location>
        <begin position="31"/>
        <end position="53"/>
    </location>
</feature>
<dbReference type="AlphaFoldDB" id="X0RQN2"/>
<feature type="transmembrane region" description="Helical" evidence="1">
    <location>
        <begin position="74"/>
        <end position="96"/>
    </location>
</feature>